<gene>
    <name evidence="1" type="ORF">Goklo_029632</name>
</gene>
<keyword evidence="2" id="KW-1185">Reference proteome</keyword>
<dbReference type="AlphaFoldDB" id="A0A7J8W3R6"/>
<sequence length="24" mass="2642">MFPISSREKLCSISYVAISPRSLG</sequence>
<comment type="caution">
    <text evidence="1">The sequence shown here is derived from an EMBL/GenBank/DDBJ whole genome shotgun (WGS) entry which is preliminary data.</text>
</comment>
<protein>
    <submittedName>
        <fullName evidence="1">Uncharacterized protein</fullName>
    </submittedName>
</protein>
<dbReference type="Proteomes" id="UP000593573">
    <property type="component" value="Unassembled WGS sequence"/>
</dbReference>
<evidence type="ECO:0000313" key="1">
    <source>
        <dbReference type="EMBL" id="MBA0669532.1"/>
    </source>
</evidence>
<name>A0A7J8W3R6_9ROSI</name>
<accession>A0A7J8W3R6</accession>
<evidence type="ECO:0000313" key="2">
    <source>
        <dbReference type="Proteomes" id="UP000593573"/>
    </source>
</evidence>
<dbReference type="EMBL" id="JABFAB010108313">
    <property type="protein sequence ID" value="MBA0669532.1"/>
    <property type="molecule type" value="Genomic_DNA"/>
</dbReference>
<organism evidence="1 2">
    <name type="scientific">Gossypium klotzschianum</name>
    <dbReference type="NCBI Taxonomy" id="34286"/>
    <lineage>
        <taxon>Eukaryota</taxon>
        <taxon>Viridiplantae</taxon>
        <taxon>Streptophyta</taxon>
        <taxon>Embryophyta</taxon>
        <taxon>Tracheophyta</taxon>
        <taxon>Spermatophyta</taxon>
        <taxon>Magnoliopsida</taxon>
        <taxon>eudicotyledons</taxon>
        <taxon>Gunneridae</taxon>
        <taxon>Pentapetalae</taxon>
        <taxon>rosids</taxon>
        <taxon>malvids</taxon>
        <taxon>Malvales</taxon>
        <taxon>Malvaceae</taxon>
        <taxon>Malvoideae</taxon>
        <taxon>Gossypium</taxon>
    </lineage>
</organism>
<reference evidence="1 2" key="1">
    <citation type="journal article" date="2019" name="Genome Biol. Evol.">
        <title>Insights into the evolution of the New World diploid cottons (Gossypium, subgenus Houzingenia) based on genome sequencing.</title>
        <authorList>
            <person name="Grover C.E."/>
            <person name="Arick M.A. 2nd"/>
            <person name="Thrash A."/>
            <person name="Conover J.L."/>
            <person name="Sanders W.S."/>
            <person name="Peterson D.G."/>
            <person name="Frelichowski J.E."/>
            <person name="Scheffler J.A."/>
            <person name="Scheffler B.E."/>
            <person name="Wendel J.F."/>
        </authorList>
    </citation>
    <scope>NUCLEOTIDE SEQUENCE [LARGE SCALE GENOMIC DNA]</scope>
    <source>
        <strain evidence="1">57</strain>
        <tissue evidence="1">Leaf</tissue>
    </source>
</reference>
<proteinExistence type="predicted"/>